<keyword evidence="1" id="KW-0732">Signal</keyword>
<reference evidence="2" key="1">
    <citation type="submission" date="2014-09" db="EMBL/GenBank/DDBJ databases">
        <authorList>
            <person name="Magalhaes I.L.F."/>
            <person name="Oliveira U."/>
            <person name="Santos F.R."/>
            <person name="Vidigal T.H.D.A."/>
            <person name="Brescovit A.D."/>
            <person name="Santos A.J."/>
        </authorList>
    </citation>
    <scope>NUCLEOTIDE SEQUENCE</scope>
    <source>
        <tissue evidence="2">Shoot tissue taken approximately 20 cm above the soil surface</tissue>
    </source>
</reference>
<protein>
    <submittedName>
        <fullName evidence="2">Uncharacterized protein</fullName>
    </submittedName>
</protein>
<dbReference type="AlphaFoldDB" id="A0A0A8Y5C1"/>
<name>A0A0A8Y5C1_ARUDO</name>
<evidence type="ECO:0000313" key="2">
    <source>
        <dbReference type="EMBL" id="JAD20153.1"/>
    </source>
</evidence>
<proteinExistence type="predicted"/>
<feature type="signal peptide" evidence="1">
    <location>
        <begin position="1"/>
        <end position="18"/>
    </location>
</feature>
<feature type="chain" id="PRO_5002061705" evidence="1">
    <location>
        <begin position="19"/>
        <end position="35"/>
    </location>
</feature>
<evidence type="ECO:0000256" key="1">
    <source>
        <dbReference type="SAM" id="SignalP"/>
    </source>
</evidence>
<organism evidence="2">
    <name type="scientific">Arundo donax</name>
    <name type="common">Giant reed</name>
    <name type="synonym">Donax arundinaceus</name>
    <dbReference type="NCBI Taxonomy" id="35708"/>
    <lineage>
        <taxon>Eukaryota</taxon>
        <taxon>Viridiplantae</taxon>
        <taxon>Streptophyta</taxon>
        <taxon>Embryophyta</taxon>
        <taxon>Tracheophyta</taxon>
        <taxon>Spermatophyta</taxon>
        <taxon>Magnoliopsida</taxon>
        <taxon>Liliopsida</taxon>
        <taxon>Poales</taxon>
        <taxon>Poaceae</taxon>
        <taxon>PACMAD clade</taxon>
        <taxon>Arundinoideae</taxon>
        <taxon>Arundineae</taxon>
        <taxon>Arundo</taxon>
    </lineage>
</organism>
<dbReference type="EMBL" id="GBRH01277742">
    <property type="protein sequence ID" value="JAD20153.1"/>
    <property type="molecule type" value="Transcribed_RNA"/>
</dbReference>
<reference evidence="2" key="2">
    <citation type="journal article" date="2015" name="Data Brief">
        <title>Shoot transcriptome of the giant reed, Arundo donax.</title>
        <authorList>
            <person name="Barrero R.A."/>
            <person name="Guerrero F.D."/>
            <person name="Moolhuijzen P."/>
            <person name="Goolsby J.A."/>
            <person name="Tidwell J."/>
            <person name="Bellgard S.E."/>
            <person name="Bellgard M.I."/>
        </authorList>
    </citation>
    <scope>NUCLEOTIDE SEQUENCE</scope>
    <source>
        <tissue evidence="2">Shoot tissue taken approximately 20 cm above the soil surface</tissue>
    </source>
</reference>
<sequence length="35" mass="3876">MIHAFVMALFAMLDVIACGEMMGVELCMICLCSDY</sequence>
<accession>A0A0A8Y5C1</accession>